<dbReference type="SMR" id="D1CA49"/>
<dbReference type="PANTHER" id="PTHR34820">
    <property type="entry name" value="INNER MEMBRANE PROTEIN YEBZ"/>
    <property type="match status" value="1"/>
</dbReference>
<sequence length="756" mass="79016">MSERNERRHRAGWVVGAVLLGLLLCLFTVPGTQAHAVLVRADPAPGSVVGSAPGMVRIWLSEPVQAPPDAVVVTGPDGARVDGGDARVAADDATQLQVTLTANTPGTYEVRWRAISADTHPVGGSFQFSVGAPSGGVAPAGATTTVDTSGRAWAAVARWLHLFGVVVALGPLVFRVVVLGRLRDSEIDLRLWRVSRIGAGIVIVAAPLLLLAQAVGVGGSLSAGLSGEVLRSLVLSSYGARWAGRLVLAVLLLMLAWSAVRRGRSKRLARSWAITALVLGAVLLLLTSLNGHAAATEPVWLSVLADWVHLGATVAWFGGLAAVVAAVRPALAARADAQRLAVLAWAMPRFSTLALVSVELLILTGLYATWAHVPNPAALVDTGYGVALLVKLGLIAVTLGFAAVNLLVLRPRLRAAAVSNPHPPKGADAVARDLTRTIGAEALLGVAILAVVGVLTALPPSRQAAALTAGGTTPDAAAPQAFSQPAVTLAQNAGSTLVTLAIDPAMPGANQAVVSLMDSSGNAVTDARVRLRARPSDGDGASSVTQMEAENGRYRGTVILTPPGAWHLEVLVTLPGQPEAAAPFDLTVPVPDAGAILSLADQAMNGLRSLREHNELGNGGATVVTEFRYAAPDRMHSIVQTPTVHRETIAIGDRRFDREGTGPWQESAWPARGGYRWPAYDFATDATEVTVLGREEIDGVDCFVVAFLDPASAARFRLWIGTTDYLIRQQVMMAPGHYMTSVFSDFNAPVTIEEPE</sequence>
<evidence type="ECO:0000256" key="3">
    <source>
        <dbReference type="ARBA" id="ARBA00022692"/>
    </source>
</evidence>
<reference evidence="14" key="1">
    <citation type="submission" date="2009-11" db="EMBL/GenBank/DDBJ databases">
        <title>The complete chromosome 2 of Sphaerobacter thermophilus DSM 20745.</title>
        <authorList>
            <person name="Lucas S."/>
            <person name="Copeland A."/>
            <person name="Lapidus A."/>
            <person name="Glavina del Rio T."/>
            <person name="Dalin E."/>
            <person name="Tice H."/>
            <person name="Bruce D."/>
            <person name="Goodwin L."/>
            <person name="Pitluck S."/>
            <person name="Kyrpides N."/>
            <person name="Mavromatis K."/>
            <person name="Ivanova N."/>
            <person name="Mikhailova N."/>
            <person name="LaButti K.M."/>
            <person name="Clum A."/>
            <person name="Sun H.I."/>
            <person name="Brettin T."/>
            <person name="Detter J.C."/>
            <person name="Han C."/>
            <person name="Larimer F."/>
            <person name="Land M."/>
            <person name="Hauser L."/>
            <person name="Markowitz V."/>
            <person name="Cheng J.F."/>
            <person name="Hugenholtz P."/>
            <person name="Woyke T."/>
            <person name="Wu D."/>
            <person name="Steenblock K."/>
            <person name="Schneider S."/>
            <person name="Pukall R."/>
            <person name="Goeker M."/>
            <person name="Klenk H.P."/>
            <person name="Eisen J.A."/>
        </authorList>
    </citation>
    <scope>NUCLEOTIDE SEQUENCE [LARGE SCALE GENOMIC DNA]</scope>
    <source>
        <strain evidence="14">ATCC 49802 / DSM 20745 / S 6022</strain>
    </source>
</reference>
<proteinExistence type="predicted"/>
<dbReference type="Gene3D" id="2.50.20.20">
    <property type="match status" value="1"/>
</dbReference>
<evidence type="ECO:0000256" key="4">
    <source>
        <dbReference type="ARBA" id="ARBA00022723"/>
    </source>
</evidence>
<evidence type="ECO:0000259" key="12">
    <source>
        <dbReference type="Pfam" id="PF13115"/>
    </source>
</evidence>
<feature type="transmembrane region" description="Helical" evidence="9">
    <location>
        <begin position="438"/>
        <end position="458"/>
    </location>
</feature>
<dbReference type="InterPro" id="IPR032693">
    <property type="entry name" value="YtkA-like_dom"/>
</dbReference>
<dbReference type="EMBL" id="CP001824">
    <property type="protein sequence ID" value="ACZ40692.1"/>
    <property type="molecule type" value="Genomic_DNA"/>
</dbReference>
<organism evidence="13 14">
    <name type="scientific">Sphaerobacter thermophilus (strain ATCC 49802 / DSM 20745 / KCCM 41009 / NCIMB 13125 / S 6022)</name>
    <dbReference type="NCBI Taxonomy" id="479434"/>
    <lineage>
        <taxon>Bacteria</taxon>
        <taxon>Pseudomonadati</taxon>
        <taxon>Thermomicrobiota</taxon>
        <taxon>Thermomicrobia</taxon>
        <taxon>Sphaerobacterales</taxon>
        <taxon>Sphaerobacterineae</taxon>
        <taxon>Sphaerobacteraceae</taxon>
        <taxon>Sphaerobacter</taxon>
    </lineage>
</organism>
<feature type="transmembrane region" description="Helical" evidence="9">
    <location>
        <begin position="352"/>
        <end position="373"/>
    </location>
</feature>
<feature type="transmembrane region" description="Helical" evidence="9">
    <location>
        <begin position="159"/>
        <end position="178"/>
    </location>
</feature>
<dbReference type="InterPro" id="IPR029046">
    <property type="entry name" value="LolA/LolB/LppX"/>
</dbReference>
<protein>
    <submittedName>
        <fullName evidence="13">Copper resistance protein CopC</fullName>
    </submittedName>
</protein>
<dbReference type="SUPFAM" id="SSF81296">
    <property type="entry name" value="E set domains"/>
    <property type="match status" value="1"/>
</dbReference>
<dbReference type="eggNOG" id="COG2372">
    <property type="taxonomic scope" value="Bacteria"/>
</dbReference>
<reference evidence="13 14" key="2">
    <citation type="journal article" date="2010" name="Stand. Genomic Sci.">
        <title>Complete genome sequence of Desulfohalobium retbaense type strain (HR(100)).</title>
        <authorList>
            <person name="Spring S."/>
            <person name="Nolan M."/>
            <person name="Lapidus A."/>
            <person name="Glavina Del Rio T."/>
            <person name="Copeland A."/>
            <person name="Tice H."/>
            <person name="Cheng J.F."/>
            <person name="Lucas S."/>
            <person name="Land M."/>
            <person name="Chen F."/>
            <person name="Bruce D."/>
            <person name="Goodwin L."/>
            <person name="Pitluck S."/>
            <person name="Ivanova N."/>
            <person name="Mavromatis K."/>
            <person name="Mikhailova N."/>
            <person name="Pati A."/>
            <person name="Chen A."/>
            <person name="Palaniappan K."/>
            <person name="Hauser L."/>
            <person name="Chang Y.J."/>
            <person name="Jeffries C.D."/>
            <person name="Munk C."/>
            <person name="Kiss H."/>
            <person name="Chain P."/>
            <person name="Han C."/>
            <person name="Brettin T."/>
            <person name="Detter J.C."/>
            <person name="Schuler E."/>
            <person name="Goker M."/>
            <person name="Rohde M."/>
            <person name="Bristow J."/>
            <person name="Eisen J.A."/>
            <person name="Markowitz V."/>
            <person name="Hugenholtz P."/>
            <person name="Kyrpides N.C."/>
            <person name="Klenk H.P."/>
        </authorList>
    </citation>
    <scope>NUCLEOTIDE SEQUENCE [LARGE SCALE GENOMIC DNA]</scope>
    <source>
        <strain evidence="14">ATCC 49802 / DSM 20745 / S 6022</strain>
    </source>
</reference>
<dbReference type="InterPro" id="IPR007348">
    <property type="entry name" value="CopC_dom"/>
</dbReference>
<name>D1CA49_SPHTD</name>
<feature type="transmembrane region" description="Helical" evidence="9">
    <location>
        <begin position="385"/>
        <end position="409"/>
    </location>
</feature>
<dbReference type="HOGENOM" id="CLU_388262_0_0_0"/>
<dbReference type="AlphaFoldDB" id="D1CA49"/>
<dbReference type="Pfam" id="PF04234">
    <property type="entry name" value="CopC"/>
    <property type="match status" value="1"/>
</dbReference>
<evidence type="ECO:0000256" key="9">
    <source>
        <dbReference type="SAM" id="Phobius"/>
    </source>
</evidence>
<dbReference type="SUPFAM" id="SSF89392">
    <property type="entry name" value="Prokaryotic lipoproteins and lipoprotein localization factors"/>
    <property type="match status" value="1"/>
</dbReference>
<dbReference type="InterPro" id="IPR014755">
    <property type="entry name" value="Cu-Rt/internalin_Ig-like"/>
</dbReference>
<dbReference type="KEGG" id="sti:Sthe_3292"/>
<feature type="domain" description="YtkA-like" evidence="12">
    <location>
        <begin position="503"/>
        <end position="570"/>
    </location>
</feature>
<dbReference type="InterPro" id="IPR008457">
    <property type="entry name" value="Cu-R_CopD_dom"/>
</dbReference>
<dbReference type="STRING" id="479434.Sthe_3292"/>
<keyword evidence="7" id="KW-0186">Copper</keyword>
<evidence type="ECO:0000256" key="5">
    <source>
        <dbReference type="ARBA" id="ARBA00022729"/>
    </source>
</evidence>
<evidence type="ECO:0000256" key="1">
    <source>
        <dbReference type="ARBA" id="ARBA00004651"/>
    </source>
</evidence>
<evidence type="ECO:0000313" key="13">
    <source>
        <dbReference type="EMBL" id="ACZ40692.1"/>
    </source>
</evidence>
<dbReference type="eggNOG" id="COG1276">
    <property type="taxonomic scope" value="Bacteria"/>
</dbReference>
<dbReference type="InParanoid" id="D1CA49"/>
<accession>D1CA49</accession>
<keyword evidence="4" id="KW-0479">Metal-binding</keyword>
<feature type="transmembrane region" description="Helical" evidence="9">
    <location>
        <begin position="199"/>
        <end position="222"/>
    </location>
</feature>
<comment type="subcellular location">
    <subcellularLocation>
        <location evidence="1">Cell membrane</location>
        <topology evidence="1">Multi-pass membrane protein</topology>
    </subcellularLocation>
</comment>
<keyword evidence="3 9" id="KW-0812">Transmembrane</keyword>
<evidence type="ECO:0000256" key="2">
    <source>
        <dbReference type="ARBA" id="ARBA00022475"/>
    </source>
</evidence>
<evidence type="ECO:0000256" key="7">
    <source>
        <dbReference type="ARBA" id="ARBA00023008"/>
    </source>
</evidence>
<evidence type="ECO:0000256" key="8">
    <source>
        <dbReference type="ARBA" id="ARBA00023136"/>
    </source>
</evidence>
<dbReference type="Proteomes" id="UP000002027">
    <property type="component" value="Chromosome 2"/>
</dbReference>
<dbReference type="Pfam" id="PF05425">
    <property type="entry name" value="CopD"/>
    <property type="match status" value="1"/>
</dbReference>
<dbReference type="InterPro" id="IPR014756">
    <property type="entry name" value="Ig_E-set"/>
</dbReference>
<keyword evidence="2" id="KW-1003">Cell membrane</keyword>
<evidence type="ECO:0000313" key="14">
    <source>
        <dbReference type="Proteomes" id="UP000002027"/>
    </source>
</evidence>
<keyword evidence="6 9" id="KW-1133">Transmembrane helix</keyword>
<dbReference type="GO" id="GO:0006825">
    <property type="term" value="P:copper ion transport"/>
    <property type="evidence" value="ECO:0007669"/>
    <property type="project" value="InterPro"/>
</dbReference>
<feature type="transmembrane region" description="Helical" evidence="9">
    <location>
        <begin position="242"/>
        <end position="260"/>
    </location>
</feature>
<feature type="domain" description="CopC" evidence="10">
    <location>
        <begin position="35"/>
        <end position="130"/>
    </location>
</feature>
<dbReference type="Gene3D" id="2.60.40.1220">
    <property type="match status" value="1"/>
</dbReference>
<keyword evidence="8 9" id="KW-0472">Membrane</keyword>
<dbReference type="GO" id="GO:0046688">
    <property type="term" value="P:response to copper ion"/>
    <property type="evidence" value="ECO:0007669"/>
    <property type="project" value="InterPro"/>
</dbReference>
<dbReference type="RefSeq" id="WP_012873727.1">
    <property type="nucleotide sequence ID" value="NC_013524.1"/>
</dbReference>
<dbReference type="eggNOG" id="COG2834">
    <property type="taxonomic scope" value="Bacteria"/>
</dbReference>
<feature type="domain" description="Copper resistance protein D" evidence="11">
    <location>
        <begin position="346"/>
        <end position="455"/>
    </location>
</feature>
<dbReference type="GO" id="GO:0042597">
    <property type="term" value="C:periplasmic space"/>
    <property type="evidence" value="ECO:0007669"/>
    <property type="project" value="InterPro"/>
</dbReference>
<evidence type="ECO:0000256" key="6">
    <source>
        <dbReference type="ARBA" id="ARBA00022989"/>
    </source>
</evidence>
<keyword evidence="14" id="KW-1185">Reference proteome</keyword>
<dbReference type="Pfam" id="PF13115">
    <property type="entry name" value="YtkA"/>
    <property type="match status" value="1"/>
</dbReference>
<dbReference type="PANTHER" id="PTHR34820:SF4">
    <property type="entry name" value="INNER MEMBRANE PROTEIN YEBZ"/>
    <property type="match status" value="1"/>
</dbReference>
<feature type="transmembrane region" description="Helical" evidence="9">
    <location>
        <begin position="272"/>
        <end position="295"/>
    </location>
</feature>
<dbReference type="InterPro" id="IPR032694">
    <property type="entry name" value="CopC/D"/>
</dbReference>
<dbReference type="FunCoup" id="D1CA49">
    <property type="interactions" value="2"/>
</dbReference>
<dbReference type="GO" id="GO:0005886">
    <property type="term" value="C:plasma membrane"/>
    <property type="evidence" value="ECO:0007669"/>
    <property type="project" value="UniProtKB-SubCell"/>
</dbReference>
<feature type="transmembrane region" description="Helical" evidence="9">
    <location>
        <begin position="307"/>
        <end position="331"/>
    </location>
</feature>
<evidence type="ECO:0000259" key="10">
    <source>
        <dbReference type="Pfam" id="PF04234"/>
    </source>
</evidence>
<keyword evidence="5" id="KW-0732">Signal</keyword>
<evidence type="ECO:0000259" key="11">
    <source>
        <dbReference type="Pfam" id="PF05425"/>
    </source>
</evidence>
<dbReference type="GO" id="GO:0005507">
    <property type="term" value="F:copper ion binding"/>
    <property type="evidence" value="ECO:0007669"/>
    <property type="project" value="InterPro"/>
</dbReference>
<gene>
    <name evidence="13" type="ordered locus">Sthe_3292</name>
</gene>